<dbReference type="GO" id="GO:0000724">
    <property type="term" value="P:double-strand break repair via homologous recombination"/>
    <property type="evidence" value="ECO:0007669"/>
    <property type="project" value="TreeGrafter"/>
</dbReference>
<dbReference type="VEuPathDB" id="VectorBase:MDOA009568"/>
<dbReference type="PROSITE" id="PS50297">
    <property type="entry name" value="ANK_REP_REGION"/>
    <property type="match status" value="1"/>
</dbReference>
<evidence type="ECO:0000256" key="2">
    <source>
        <dbReference type="SAM" id="MobiDB-lite"/>
    </source>
</evidence>
<proteinExistence type="predicted"/>
<dbReference type="Pfam" id="PF03020">
    <property type="entry name" value="LEM"/>
    <property type="match status" value="1"/>
</dbReference>
<dbReference type="SMART" id="SM00248">
    <property type="entry name" value="ANK"/>
    <property type="match status" value="3"/>
</dbReference>
<gene>
    <name evidence="4" type="primary">101898727</name>
</gene>
<dbReference type="SUPFAM" id="SSF48403">
    <property type="entry name" value="Ankyrin repeat"/>
    <property type="match status" value="1"/>
</dbReference>
<dbReference type="SUPFAM" id="SSF63451">
    <property type="entry name" value="LEM domain"/>
    <property type="match status" value="1"/>
</dbReference>
<keyword evidence="1" id="KW-0040">ANK repeat</keyword>
<dbReference type="AlphaFoldDB" id="A0A1I8MXZ7"/>
<dbReference type="InterPro" id="IPR011015">
    <property type="entry name" value="LEM/LEM-like_dom_sf"/>
</dbReference>
<dbReference type="CDD" id="cd12934">
    <property type="entry name" value="LEM"/>
    <property type="match status" value="1"/>
</dbReference>
<dbReference type="RefSeq" id="XP_005186170.2">
    <property type="nucleotide sequence ID" value="XM_005186113.4"/>
</dbReference>
<dbReference type="GO" id="GO:0004520">
    <property type="term" value="F:DNA endonuclease activity"/>
    <property type="evidence" value="ECO:0007669"/>
    <property type="project" value="TreeGrafter"/>
</dbReference>
<dbReference type="PANTHER" id="PTHR46427">
    <property type="entry name" value="ANKYRIN REPEAT AND LEM DOMAIN-CONTAINING PROTEIN 1"/>
    <property type="match status" value="1"/>
</dbReference>
<dbReference type="GO" id="GO:0005654">
    <property type="term" value="C:nucleoplasm"/>
    <property type="evidence" value="ECO:0007669"/>
    <property type="project" value="TreeGrafter"/>
</dbReference>
<feature type="repeat" description="ANK" evidence="1">
    <location>
        <begin position="81"/>
        <end position="113"/>
    </location>
</feature>
<dbReference type="GO" id="GO:0000712">
    <property type="term" value="P:resolution of meiotic recombination intermediates"/>
    <property type="evidence" value="ECO:0007669"/>
    <property type="project" value="TreeGrafter"/>
</dbReference>
<dbReference type="eggNOG" id="KOG0504">
    <property type="taxonomic scope" value="Eukaryota"/>
</dbReference>
<dbReference type="InterPro" id="IPR034998">
    <property type="entry name" value="ANKLE1"/>
</dbReference>
<dbReference type="GO" id="GO:0005737">
    <property type="term" value="C:cytoplasm"/>
    <property type="evidence" value="ECO:0007669"/>
    <property type="project" value="TreeGrafter"/>
</dbReference>
<dbReference type="InterPro" id="IPR003887">
    <property type="entry name" value="LEM_dom"/>
</dbReference>
<dbReference type="SMART" id="SM00540">
    <property type="entry name" value="LEM"/>
    <property type="match status" value="1"/>
</dbReference>
<dbReference type="Gene3D" id="1.25.40.20">
    <property type="entry name" value="Ankyrin repeat-containing domain"/>
    <property type="match status" value="1"/>
</dbReference>
<sequence length="882" mass="101104">MDQRTNYLSLMLLDALEDENEGDIYFVLDRNADVIDPGFVPQDRGIAPLHYVCGMSNEKLAIEITKRFLDMGADPNCKSEDGMTPLHVAAMYGKVEIVRLLLQHGAELEVYDDERKTPVLYAIEECQFEVVQIMRDHIFLNKYAKKKHTNSILMSESKFEYSLSRKSLNKLSTPVRSNAHRMELNASPPQCINKNLLKVAEIDEHHNTINGREDGDCGKYTPNRINYNYDITSPYYINITHRRHKPQPKFPEPEPTPQAEPDIPPVEVENSPEEILIPDEEEEEQNDILSISMQDIRETTPEPEEYDEAVNIFSLTKENLMELTQRTRTNEKSKVSIIQTWRDKVQKSRERNSILTNFDDILEAIDEIKNNYVKPEVKEKIGVTANNRVDNNAKVIENDSGACNTTSSSSSSDMEITQYRLLPQEQKSLNEKSSVKMSIKPSKTISFVEPKLETVHENSIEEPIVIAEVTSKTPSAQQDGNTDLDSSYKTVPEIKVFSPQAPKADEQNTSANFIHSPKNNEYFLQMAEAYVHTDDENGMVFYETRLLSNVGNKVANQRNLETPRTHHDGNTSMTSQSTNVTLPLDYETDTLRAELTIFGDPPGPITKTTKRLYLKRLMKYKRKTELVEEIKTRQKENEAKFSVELQRTTKSEEAFLRIQDFMKYETQSMQYFVNNQDKKRMREGHLKQSFIYMLIDPRISCNLPGESAFMQKFDVWQRFLQSIFYVGKGKTSRPYSHLYDAMKAHARLHNKDAPAEMCSKTGKKVSIKKQPLNVNMFKSPPEKSSDSKKLDRILNIWGNGYGVVCLHVFHNIVPTEAYTREAAIIDALSLQHLTNCKRGDYYGPAKSWSMKEKKYLGIALLFKAMHIYLAEGESQLSPGDLV</sequence>
<protein>
    <recommendedName>
        <fullName evidence="3">LEM domain-containing protein</fullName>
    </recommendedName>
</protein>
<organism evidence="4">
    <name type="scientific">Musca domestica</name>
    <name type="common">House fly</name>
    <dbReference type="NCBI Taxonomy" id="7370"/>
    <lineage>
        <taxon>Eukaryota</taxon>
        <taxon>Metazoa</taxon>
        <taxon>Ecdysozoa</taxon>
        <taxon>Arthropoda</taxon>
        <taxon>Hexapoda</taxon>
        <taxon>Insecta</taxon>
        <taxon>Pterygota</taxon>
        <taxon>Neoptera</taxon>
        <taxon>Endopterygota</taxon>
        <taxon>Diptera</taxon>
        <taxon>Brachycera</taxon>
        <taxon>Muscomorpha</taxon>
        <taxon>Muscoidea</taxon>
        <taxon>Muscidae</taxon>
        <taxon>Musca</taxon>
    </lineage>
</organism>
<dbReference type="PROSITE" id="PS50088">
    <property type="entry name" value="ANK_REPEAT"/>
    <property type="match status" value="2"/>
</dbReference>
<evidence type="ECO:0000256" key="1">
    <source>
        <dbReference type="PROSITE-ProRule" id="PRU00023"/>
    </source>
</evidence>
<feature type="region of interest" description="Disordered" evidence="2">
    <location>
        <begin position="244"/>
        <end position="269"/>
    </location>
</feature>
<evidence type="ECO:0000313" key="4">
    <source>
        <dbReference type="EnsemblMetazoa" id="MDOA009568-PA"/>
    </source>
</evidence>
<dbReference type="CDD" id="cd10454">
    <property type="entry name" value="GIY-YIG_COG3680_Meta"/>
    <property type="match status" value="1"/>
</dbReference>
<accession>A0A1I8MXZ7</accession>
<dbReference type="STRING" id="7370.A0A1I8MXZ7"/>
<dbReference type="Pfam" id="PF22945">
    <property type="entry name" value="LEM-3_GIY-YIG"/>
    <property type="match status" value="1"/>
</dbReference>
<reference evidence="4" key="1">
    <citation type="submission" date="2020-05" db="UniProtKB">
        <authorList>
            <consortium name="EnsemblMetazoa"/>
        </authorList>
    </citation>
    <scope>IDENTIFICATION</scope>
    <source>
        <strain evidence="4">Aabys</strain>
    </source>
</reference>
<evidence type="ECO:0000259" key="3">
    <source>
        <dbReference type="PROSITE" id="PS50954"/>
    </source>
</evidence>
<dbReference type="Pfam" id="PF12796">
    <property type="entry name" value="Ank_2"/>
    <property type="match status" value="1"/>
</dbReference>
<dbReference type="PANTHER" id="PTHR46427:SF1">
    <property type="entry name" value="ANKYRIN REPEAT AND LEM DOMAIN-CONTAINING PROTEIN 1"/>
    <property type="match status" value="1"/>
</dbReference>
<dbReference type="OrthoDB" id="1601181at2759"/>
<dbReference type="EnsemblMetazoa" id="MDOA009568-RA">
    <property type="protein sequence ID" value="MDOA009568-PA"/>
    <property type="gene ID" value="MDOA009568"/>
</dbReference>
<dbReference type="Gene3D" id="1.10.720.40">
    <property type="match status" value="1"/>
</dbReference>
<dbReference type="KEGG" id="mde:101898727"/>
<feature type="repeat" description="ANK" evidence="1">
    <location>
        <begin position="44"/>
        <end position="80"/>
    </location>
</feature>
<dbReference type="VEuPathDB" id="VectorBase:MDOMA2_005101"/>
<feature type="domain" description="LEM" evidence="3">
    <location>
        <begin position="580"/>
        <end position="624"/>
    </location>
</feature>
<feature type="compositionally biased region" description="Pro residues" evidence="2">
    <location>
        <begin position="248"/>
        <end position="264"/>
    </location>
</feature>
<name>A0A1I8MXZ7_MUSDO</name>
<dbReference type="InterPro" id="IPR002110">
    <property type="entry name" value="Ankyrin_rpt"/>
</dbReference>
<dbReference type="InterPro" id="IPR036770">
    <property type="entry name" value="Ankyrin_rpt-contain_sf"/>
</dbReference>
<dbReference type="PROSITE" id="PS50954">
    <property type="entry name" value="LEM"/>
    <property type="match status" value="1"/>
</dbReference>